<accession>A0A7L4AKX5</accession>
<keyword evidence="5" id="KW-1185">Reference proteome</keyword>
<dbReference type="Proteomes" id="UP000562238">
    <property type="component" value="Unassembled WGS sequence"/>
</dbReference>
<dbReference type="Pfam" id="PF00078">
    <property type="entry name" value="RVT_1"/>
    <property type="match status" value="1"/>
</dbReference>
<dbReference type="InterPro" id="IPR051320">
    <property type="entry name" value="Viral_Replic_Matur_Polypro"/>
</dbReference>
<evidence type="ECO:0000256" key="2">
    <source>
        <dbReference type="ARBA" id="ARBA00012180"/>
    </source>
</evidence>
<dbReference type="PROSITE" id="PS50878">
    <property type="entry name" value="RT_POL"/>
    <property type="match status" value="1"/>
</dbReference>
<dbReference type="InterPro" id="IPR000477">
    <property type="entry name" value="RT_dom"/>
</dbReference>
<dbReference type="InterPro" id="IPR043128">
    <property type="entry name" value="Rev_trsase/Diguanyl_cyclase"/>
</dbReference>
<proteinExistence type="inferred from homology"/>
<dbReference type="EMBL" id="VZZV01001808">
    <property type="protein sequence ID" value="NXW25764.1"/>
    <property type="molecule type" value="Genomic_DNA"/>
</dbReference>
<evidence type="ECO:0000256" key="1">
    <source>
        <dbReference type="ARBA" id="ARBA00010879"/>
    </source>
</evidence>
<gene>
    <name evidence="4" type="primary">Tf211</name>
    <name evidence="4" type="ORF">CIRPEC_R07620</name>
</gene>
<dbReference type="InterPro" id="IPR043502">
    <property type="entry name" value="DNA/RNA_pol_sf"/>
</dbReference>
<comment type="caution">
    <text evidence="4">The sequence shown here is derived from an EMBL/GenBank/DDBJ whole genome shotgun (WGS) entry which is preliminary data.</text>
</comment>
<feature type="non-terminal residue" evidence="4">
    <location>
        <position position="1"/>
    </location>
</feature>
<feature type="domain" description="Reverse transcriptase" evidence="3">
    <location>
        <begin position="1"/>
        <end position="119"/>
    </location>
</feature>
<evidence type="ECO:0000313" key="5">
    <source>
        <dbReference type="Proteomes" id="UP000562238"/>
    </source>
</evidence>
<feature type="non-terminal residue" evidence="4">
    <location>
        <position position="211"/>
    </location>
</feature>
<sequence length="211" mass="24212">ATLDIKGMFLMVPLREEDKPQFAFTWEGTKYTFNHLTQGYKHSPSIVHNALTKTDMVKVPSGIHIYRHIDNSRVGGDNKEQVQQTAEAVWNLLTKNGLNMLPSKCQGPRQDIKFLGAWWVAGVVVVPNDILPTIENGQIPNNRMELQQLLGTLGYWRKHIPGFSVLAHLLYNLLQKGREWDWTSQHTESLNILKNELKTYQRLGPLYPRDP</sequence>
<evidence type="ECO:0000313" key="4">
    <source>
        <dbReference type="EMBL" id="NXW25764.1"/>
    </source>
</evidence>
<dbReference type="Gene3D" id="3.10.10.10">
    <property type="entry name" value="HIV Type 1 Reverse Transcriptase, subunit A, domain 1"/>
    <property type="match status" value="1"/>
</dbReference>
<name>A0A7L4AKX5_9AVES</name>
<organism evidence="4 5">
    <name type="scientific">Circaetus pectoralis</name>
    <name type="common">black-chested snake-eagle</name>
    <dbReference type="NCBI Taxonomy" id="321084"/>
    <lineage>
        <taxon>Eukaryota</taxon>
        <taxon>Metazoa</taxon>
        <taxon>Chordata</taxon>
        <taxon>Craniata</taxon>
        <taxon>Vertebrata</taxon>
        <taxon>Euteleostomi</taxon>
        <taxon>Archelosauria</taxon>
        <taxon>Archosauria</taxon>
        <taxon>Dinosauria</taxon>
        <taxon>Saurischia</taxon>
        <taxon>Theropoda</taxon>
        <taxon>Coelurosauria</taxon>
        <taxon>Aves</taxon>
        <taxon>Neognathae</taxon>
        <taxon>Neoaves</taxon>
        <taxon>Telluraves</taxon>
        <taxon>Accipitrimorphae</taxon>
        <taxon>Accipitriformes</taxon>
        <taxon>Accipitridae</taxon>
        <taxon>Accipitrinae</taxon>
        <taxon>Circaetus</taxon>
    </lineage>
</organism>
<dbReference type="Gene3D" id="3.30.70.270">
    <property type="match status" value="2"/>
</dbReference>
<dbReference type="EC" id="3.1.26.4" evidence="2"/>
<dbReference type="SUPFAM" id="SSF56672">
    <property type="entry name" value="DNA/RNA polymerases"/>
    <property type="match status" value="1"/>
</dbReference>
<protein>
    <recommendedName>
        <fullName evidence="2">ribonuclease H</fullName>
        <ecNumber evidence="2">3.1.26.4</ecNumber>
    </recommendedName>
</protein>
<dbReference type="PANTHER" id="PTHR33064:SF37">
    <property type="entry name" value="RIBONUCLEASE H"/>
    <property type="match status" value="1"/>
</dbReference>
<reference evidence="4 5" key="1">
    <citation type="submission" date="2019-09" db="EMBL/GenBank/DDBJ databases">
        <title>Bird 10,000 Genomes (B10K) Project - Family phase.</title>
        <authorList>
            <person name="Zhang G."/>
        </authorList>
    </citation>
    <scope>NUCLEOTIDE SEQUENCE [LARGE SCALE GENOMIC DNA]</scope>
    <source>
        <strain evidence="4">B10K-DU-010-60</strain>
        <tissue evidence="4">Muscle</tissue>
    </source>
</reference>
<dbReference type="PANTHER" id="PTHR33064">
    <property type="entry name" value="POL PROTEIN"/>
    <property type="match status" value="1"/>
</dbReference>
<comment type="similarity">
    <text evidence="1">Belongs to the beta type-B retroviral polymerase family. HERV class-II K(HML-2) pol subfamily.</text>
</comment>
<dbReference type="AlphaFoldDB" id="A0A7L4AKX5"/>
<evidence type="ECO:0000259" key="3">
    <source>
        <dbReference type="PROSITE" id="PS50878"/>
    </source>
</evidence>
<dbReference type="GO" id="GO:0004523">
    <property type="term" value="F:RNA-DNA hybrid ribonuclease activity"/>
    <property type="evidence" value="ECO:0007669"/>
    <property type="project" value="UniProtKB-EC"/>
</dbReference>